<evidence type="ECO:0000256" key="4">
    <source>
        <dbReference type="ARBA" id="ARBA00010662"/>
    </source>
</evidence>
<dbReference type="CDD" id="cd01400">
    <property type="entry name" value="6PGL"/>
    <property type="match status" value="1"/>
</dbReference>
<accession>A0A1I4B289</accession>
<dbReference type="InterPro" id="IPR039104">
    <property type="entry name" value="6PGL"/>
</dbReference>
<evidence type="ECO:0000313" key="9">
    <source>
        <dbReference type="EMBL" id="SFK63022.1"/>
    </source>
</evidence>
<dbReference type="UniPathway" id="UPA00115">
    <property type="reaction ID" value="UER00409"/>
</dbReference>
<comment type="catalytic activity">
    <reaction evidence="1 7">
        <text>6-phospho-D-glucono-1,5-lactone + H2O = 6-phospho-D-gluconate + H(+)</text>
        <dbReference type="Rhea" id="RHEA:12556"/>
        <dbReference type="ChEBI" id="CHEBI:15377"/>
        <dbReference type="ChEBI" id="CHEBI:15378"/>
        <dbReference type="ChEBI" id="CHEBI:57955"/>
        <dbReference type="ChEBI" id="CHEBI:58759"/>
        <dbReference type="EC" id="3.1.1.31"/>
    </reaction>
</comment>
<evidence type="ECO:0000256" key="2">
    <source>
        <dbReference type="ARBA" id="ARBA00002681"/>
    </source>
</evidence>
<dbReference type="Pfam" id="PF01182">
    <property type="entry name" value="Glucosamine_iso"/>
    <property type="match status" value="1"/>
</dbReference>
<comment type="similarity">
    <text evidence="4 7">Belongs to the glucosamine/galactosamine-6-phosphate isomerase family. 6-phosphogluconolactonase subfamily.</text>
</comment>
<dbReference type="Gene3D" id="3.40.50.1360">
    <property type="match status" value="1"/>
</dbReference>
<keyword evidence="10" id="KW-1185">Reference proteome</keyword>
<evidence type="ECO:0000256" key="7">
    <source>
        <dbReference type="RuleBase" id="RU365095"/>
    </source>
</evidence>
<keyword evidence="7" id="KW-0378">Hydrolase</keyword>
<dbReference type="RefSeq" id="WP_092702704.1">
    <property type="nucleotide sequence ID" value="NZ_FOSR01000004.1"/>
</dbReference>
<name>A0A1I4B289_9GAMM</name>
<dbReference type="InterPro" id="IPR037171">
    <property type="entry name" value="NagB/RpiA_transferase-like"/>
</dbReference>
<reference evidence="10" key="1">
    <citation type="submission" date="2016-10" db="EMBL/GenBank/DDBJ databases">
        <authorList>
            <person name="Varghese N."/>
            <person name="Submissions S."/>
        </authorList>
    </citation>
    <scope>NUCLEOTIDE SEQUENCE [LARGE SCALE GENOMIC DNA]</scope>
    <source>
        <strain evidence="10">MO64</strain>
    </source>
</reference>
<dbReference type="PANTHER" id="PTHR11054:SF0">
    <property type="entry name" value="6-PHOSPHOGLUCONOLACTONASE"/>
    <property type="match status" value="1"/>
</dbReference>
<dbReference type="Proteomes" id="UP000198725">
    <property type="component" value="Unassembled WGS sequence"/>
</dbReference>
<dbReference type="EC" id="3.1.1.31" evidence="5 7"/>
<dbReference type="GO" id="GO:0017057">
    <property type="term" value="F:6-phosphogluconolactonase activity"/>
    <property type="evidence" value="ECO:0007669"/>
    <property type="project" value="UniProtKB-UniRule"/>
</dbReference>
<dbReference type="GO" id="GO:0006098">
    <property type="term" value="P:pentose-phosphate shunt"/>
    <property type="evidence" value="ECO:0007669"/>
    <property type="project" value="UniProtKB-UniPathway"/>
</dbReference>
<dbReference type="AlphaFoldDB" id="A0A1I4B289"/>
<comment type="pathway">
    <text evidence="3 7">Carbohydrate degradation; pentose phosphate pathway; D-ribulose 5-phosphate from D-glucose 6-phosphate (oxidative stage): step 2/3.</text>
</comment>
<comment type="function">
    <text evidence="2 7">Hydrolysis of 6-phosphogluconolactone to 6-phosphogluconate.</text>
</comment>
<dbReference type="GO" id="GO:0005975">
    <property type="term" value="P:carbohydrate metabolic process"/>
    <property type="evidence" value="ECO:0007669"/>
    <property type="project" value="UniProtKB-UniRule"/>
</dbReference>
<dbReference type="EMBL" id="FOSR01000004">
    <property type="protein sequence ID" value="SFK63022.1"/>
    <property type="molecule type" value="Genomic_DNA"/>
</dbReference>
<evidence type="ECO:0000313" key="10">
    <source>
        <dbReference type="Proteomes" id="UP000198725"/>
    </source>
</evidence>
<proteinExistence type="inferred from homology"/>
<protein>
    <recommendedName>
        <fullName evidence="6 7">6-phosphogluconolactonase</fullName>
        <shortName evidence="7">6PGL</shortName>
        <ecNumber evidence="5 7">3.1.1.31</ecNumber>
    </recommendedName>
</protein>
<feature type="domain" description="Glucosamine/galactosamine-6-phosphate isomerase" evidence="8">
    <location>
        <begin position="16"/>
        <end position="237"/>
    </location>
</feature>
<organism evidence="9 10">
    <name type="scientific">Rhodanobacter glycinis</name>
    <dbReference type="NCBI Taxonomy" id="582702"/>
    <lineage>
        <taxon>Bacteria</taxon>
        <taxon>Pseudomonadati</taxon>
        <taxon>Pseudomonadota</taxon>
        <taxon>Gammaproteobacteria</taxon>
        <taxon>Lysobacterales</taxon>
        <taxon>Rhodanobacteraceae</taxon>
        <taxon>Rhodanobacter</taxon>
    </lineage>
</organism>
<dbReference type="InterPro" id="IPR006148">
    <property type="entry name" value="Glc/Gal-6P_isomerase"/>
</dbReference>
<sequence>MISRLSSAPRLQIHADAEAMIQAAAAAFVARAQAAMDAHGRFSVALAGGGTPKPLYELLATAPLRDAVDWLRVDVFFGDERCVPPDSPRSNYRMANEALLSKLPIPAANVHRLHGEVDPARAALAYEQLLRAAFRREQPRFDLILLGIGDNGHTASLFPGCACLRESERLVCAQYVESQHEWRLTFTRPLINAAAAVWLLADGAGKAGILADVFGGAYQPDVWPIQYVAPHGGDYEWWLDRAAAAQLPDA</sequence>
<evidence type="ECO:0000256" key="3">
    <source>
        <dbReference type="ARBA" id="ARBA00004961"/>
    </source>
</evidence>
<evidence type="ECO:0000256" key="6">
    <source>
        <dbReference type="ARBA" id="ARBA00020337"/>
    </source>
</evidence>
<dbReference type="InterPro" id="IPR005900">
    <property type="entry name" value="6-phosphogluconolactonase_DevB"/>
</dbReference>
<evidence type="ECO:0000256" key="5">
    <source>
        <dbReference type="ARBA" id="ARBA00013198"/>
    </source>
</evidence>
<gene>
    <name evidence="7" type="primary">pgl</name>
    <name evidence="9" type="ORF">SAMN05192579_104254</name>
</gene>
<dbReference type="SUPFAM" id="SSF100950">
    <property type="entry name" value="NagB/RpiA/CoA transferase-like"/>
    <property type="match status" value="1"/>
</dbReference>
<dbReference type="NCBIfam" id="TIGR01198">
    <property type="entry name" value="pgl"/>
    <property type="match status" value="1"/>
</dbReference>
<evidence type="ECO:0000259" key="8">
    <source>
        <dbReference type="Pfam" id="PF01182"/>
    </source>
</evidence>
<dbReference type="PANTHER" id="PTHR11054">
    <property type="entry name" value="6-PHOSPHOGLUCONOLACTONASE"/>
    <property type="match status" value="1"/>
</dbReference>
<evidence type="ECO:0000256" key="1">
    <source>
        <dbReference type="ARBA" id="ARBA00000832"/>
    </source>
</evidence>